<name>A0A6A7BL49_9PLEO</name>
<evidence type="ECO:0000256" key="1">
    <source>
        <dbReference type="SAM" id="MobiDB-lite"/>
    </source>
</evidence>
<dbReference type="Proteomes" id="UP000799423">
    <property type="component" value="Unassembled WGS sequence"/>
</dbReference>
<sequence>MSTFNQSAGTDPSGFHSAMQQLAIRLQQASQYGQDKHDLELLDLLKRPAKPKQPTSAKGIGLYTHIEGAPKPARFPHETPTEGEPEFLPIGGPEKVVREGPRKAALDGDVGKLWEDVRSALTTEAAFCEQSKLSLDDLKRRYVGLDILEPTTQSQSENVAHQIQSQQEDTEVQDVIAAQERRPSLGLTNANRSAKRASWEPDVQQRAKGYGDSTSNEASARASGA</sequence>
<evidence type="ECO:0000313" key="3">
    <source>
        <dbReference type="Proteomes" id="UP000799423"/>
    </source>
</evidence>
<evidence type="ECO:0000313" key="2">
    <source>
        <dbReference type="EMBL" id="KAF2855169.1"/>
    </source>
</evidence>
<proteinExistence type="predicted"/>
<feature type="region of interest" description="Disordered" evidence="1">
    <location>
        <begin position="151"/>
        <end position="225"/>
    </location>
</feature>
<accession>A0A6A7BL49</accession>
<dbReference type="AlphaFoldDB" id="A0A6A7BL49"/>
<gene>
    <name evidence="2" type="ORF">T440DRAFT_551422</name>
</gene>
<reference evidence="2" key="1">
    <citation type="submission" date="2020-01" db="EMBL/GenBank/DDBJ databases">
        <authorList>
            <consortium name="DOE Joint Genome Institute"/>
            <person name="Haridas S."/>
            <person name="Albert R."/>
            <person name="Binder M."/>
            <person name="Bloem J."/>
            <person name="Labutti K."/>
            <person name="Salamov A."/>
            <person name="Andreopoulos B."/>
            <person name="Baker S.E."/>
            <person name="Barry K."/>
            <person name="Bills G."/>
            <person name="Bluhm B.H."/>
            <person name="Cannon C."/>
            <person name="Castanera R."/>
            <person name="Culley D.E."/>
            <person name="Daum C."/>
            <person name="Ezra D."/>
            <person name="Gonzalez J.B."/>
            <person name="Henrissat B."/>
            <person name="Kuo A."/>
            <person name="Liang C."/>
            <person name="Lipzen A."/>
            <person name="Lutzoni F."/>
            <person name="Magnuson J."/>
            <person name="Mondo S."/>
            <person name="Nolan M."/>
            <person name="Ohm R."/>
            <person name="Pangilinan J."/>
            <person name="Park H.-J."/>
            <person name="Ramirez L."/>
            <person name="Alfaro M."/>
            <person name="Sun H."/>
            <person name="Tritt A."/>
            <person name="Yoshinaga Y."/>
            <person name="Zwiers L.-H."/>
            <person name="Turgeon B.G."/>
            <person name="Goodwin S.B."/>
            <person name="Spatafora J.W."/>
            <person name="Crous P.W."/>
            <person name="Grigoriev I.V."/>
        </authorList>
    </citation>
    <scope>NUCLEOTIDE SEQUENCE</scope>
    <source>
        <strain evidence="2">IPT5</strain>
    </source>
</reference>
<feature type="compositionally biased region" description="Polar residues" evidence="1">
    <location>
        <begin position="151"/>
        <end position="167"/>
    </location>
</feature>
<keyword evidence="3" id="KW-1185">Reference proteome</keyword>
<feature type="region of interest" description="Disordered" evidence="1">
    <location>
        <begin position="46"/>
        <end position="95"/>
    </location>
</feature>
<organism evidence="2 3">
    <name type="scientific">Plenodomus tracheiphilus IPT5</name>
    <dbReference type="NCBI Taxonomy" id="1408161"/>
    <lineage>
        <taxon>Eukaryota</taxon>
        <taxon>Fungi</taxon>
        <taxon>Dikarya</taxon>
        <taxon>Ascomycota</taxon>
        <taxon>Pezizomycotina</taxon>
        <taxon>Dothideomycetes</taxon>
        <taxon>Pleosporomycetidae</taxon>
        <taxon>Pleosporales</taxon>
        <taxon>Pleosporineae</taxon>
        <taxon>Leptosphaeriaceae</taxon>
        <taxon>Plenodomus</taxon>
    </lineage>
</organism>
<protein>
    <submittedName>
        <fullName evidence="2">Uncharacterized protein</fullName>
    </submittedName>
</protein>
<dbReference type="OrthoDB" id="3693506at2759"/>
<dbReference type="EMBL" id="MU006291">
    <property type="protein sequence ID" value="KAF2855169.1"/>
    <property type="molecule type" value="Genomic_DNA"/>
</dbReference>